<dbReference type="Proteomes" id="UP001430356">
    <property type="component" value="Unassembled WGS sequence"/>
</dbReference>
<sequence length="88" mass="9656">MELKKIDITRCSRLVSLEALAGAPQLQSIEAAWSGVETIGELHRCPHLTRVTFGSCDKLRSLAGLVSAPSLHTVVAPQHLESTWREHN</sequence>
<dbReference type="AlphaFoldDB" id="A0AAW0F0P0"/>
<evidence type="ECO:0000313" key="2">
    <source>
        <dbReference type="Proteomes" id="UP001430356"/>
    </source>
</evidence>
<comment type="caution">
    <text evidence="1">The sequence shown here is derived from an EMBL/GenBank/DDBJ whole genome shotgun (WGS) entry which is preliminary data.</text>
</comment>
<accession>A0AAW0F0P0</accession>
<dbReference type="Gene3D" id="3.80.10.10">
    <property type="entry name" value="Ribonuclease Inhibitor"/>
    <property type="match status" value="1"/>
</dbReference>
<organism evidence="1 2">
    <name type="scientific">Novymonas esmeraldas</name>
    <dbReference type="NCBI Taxonomy" id="1808958"/>
    <lineage>
        <taxon>Eukaryota</taxon>
        <taxon>Discoba</taxon>
        <taxon>Euglenozoa</taxon>
        <taxon>Kinetoplastea</taxon>
        <taxon>Metakinetoplastina</taxon>
        <taxon>Trypanosomatida</taxon>
        <taxon>Trypanosomatidae</taxon>
        <taxon>Novymonas</taxon>
    </lineage>
</organism>
<keyword evidence="2" id="KW-1185">Reference proteome</keyword>
<evidence type="ECO:0000313" key="1">
    <source>
        <dbReference type="EMBL" id="KAK7199357.1"/>
    </source>
</evidence>
<dbReference type="SUPFAM" id="SSF52058">
    <property type="entry name" value="L domain-like"/>
    <property type="match status" value="1"/>
</dbReference>
<protein>
    <submittedName>
        <fullName evidence="1">Uncharacterized protein</fullName>
    </submittedName>
</protein>
<name>A0AAW0F0P0_9TRYP</name>
<dbReference type="EMBL" id="JAECZO010000314">
    <property type="protein sequence ID" value="KAK7199357.1"/>
    <property type="molecule type" value="Genomic_DNA"/>
</dbReference>
<reference evidence="1 2" key="1">
    <citation type="journal article" date="2021" name="MBio">
        <title>A New Model Trypanosomatid, Novymonas esmeraldas: Genomic Perception of Its 'Candidatus Pandoraea novymonadis' Endosymbiont.</title>
        <authorList>
            <person name="Zakharova A."/>
            <person name="Saura A."/>
            <person name="Butenko A."/>
            <person name="Podesvova L."/>
            <person name="Warmusova S."/>
            <person name="Kostygov A.Y."/>
            <person name="Nenarokova A."/>
            <person name="Lukes J."/>
            <person name="Opperdoes F.R."/>
            <person name="Yurchenko V."/>
        </authorList>
    </citation>
    <scope>NUCLEOTIDE SEQUENCE [LARGE SCALE GENOMIC DNA]</scope>
    <source>
        <strain evidence="1 2">E262AT.01</strain>
    </source>
</reference>
<gene>
    <name evidence="1" type="ORF">NESM_000908900</name>
</gene>
<dbReference type="InterPro" id="IPR032675">
    <property type="entry name" value="LRR_dom_sf"/>
</dbReference>
<proteinExistence type="predicted"/>